<name>A0A251V8A4_HELAN</name>
<protein>
    <submittedName>
        <fullName evidence="6">Cytochrome P450 superfamily</fullName>
    </submittedName>
    <submittedName>
        <fullName evidence="7">Putative cytochrome P450</fullName>
    </submittedName>
</protein>
<evidence type="ECO:0000256" key="2">
    <source>
        <dbReference type="ARBA" id="ARBA00010617"/>
    </source>
</evidence>
<sequence length="120" mass="13908">MTPDLLLNIHRVHDFVTHVLTLSDGTFMLKGPWFANIDMLLTSDPANMNHMLSKNFHNYPKGPEFLNIFDVLGNGIFNSDHKLWEIHRKTTMSLLKHPEFHTLLKTNIKKKLEKRTSSSP</sequence>
<reference evidence="7" key="2">
    <citation type="submission" date="2017-02" db="EMBL/GenBank/DDBJ databases">
        <title>Sunflower complete genome.</title>
        <authorList>
            <person name="Langlade N."/>
            <person name="Munos S."/>
        </authorList>
    </citation>
    <scope>NUCLEOTIDE SEQUENCE [LARGE SCALE GENOMIC DNA]</scope>
    <source>
        <tissue evidence="7">Leaves</tissue>
    </source>
</reference>
<dbReference type="OMA" id="WFAKINI"/>
<dbReference type="AlphaFoldDB" id="A0A251V8A4"/>
<evidence type="ECO:0000256" key="1">
    <source>
        <dbReference type="ARBA" id="ARBA00001971"/>
    </source>
</evidence>
<keyword evidence="5" id="KW-0408">Iron</keyword>
<reference evidence="6" key="3">
    <citation type="submission" date="2020-06" db="EMBL/GenBank/DDBJ databases">
        <title>Helianthus annuus Genome sequencing and assembly Release 2.</title>
        <authorList>
            <person name="Gouzy J."/>
            <person name="Langlade N."/>
            <person name="Munos S."/>
        </authorList>
    </citation>
    <scope>NUCLEOTIDE SEQUENCE</scope>
    <source>
        <tissue evidence="6">Leaves</tissue>
    </source>
</reference>
<comment type="similarity">
    <text evidence="2">Belongs to the cytochrome P450 family.</text>
</comment>
<dbReference type="GO" id="GO:0005506">
    <property type="term" value="F:iron ion binding"/>
    <property type="evidence" value="ECO:0007669"/>
    <property type="project" value="InterPro"/>
</dbReference>
<organism evidence="7 8">
    <name type="scientific">Helianthus annuus</name>
    <name type="common">Common sunflower</name>
    <dbReference type="NCBI Taxonomy" id="4232"/>
    <lineage>
        <taxon>Eukaryota</taxon>
        <taxon>Viridiplantae</taxon>
        <taxon>Streptophyta</taxon>
        <taxon>Embryophyta</taxon>
        <taxon>Tracheophyta</taxon>
        <taxon>Spermatophyta</taxon>
        <taxon>Magnoliopsida</taxon>
        <taxon>eudicotyledons</taxon>
        <taxon>Gunneridae</taxon>
        <taxon>Pentapetalae</taxon>
        <taxon>asterids</taxon>
        <taxon>campanulids</taxon>
        <taxon>Asterales</taxon>
        <taxon>Asteraceae</taxon>
        <taxon>Asteroideae</taxon>
        <taxon>Heliantheae alliance</taxon>
        <taxon>Heliantheae</taxon>
        <taxon>Helianthus</taxon>
    </lineage>
</organism>
<dbReference type="GO" id="GO:0020037">
    <property type="term" value="F:heme binding"/>
    <property type="evidence" value="ECO:0007669"/>
    <property type="project" value="InterPro"/>
</dbReference>
<evidence type="ECO:0000256" key="4">
    <source>
        <dbReference type="ARBA" id="ARBA00023002"/>
    </source>
</evidence>
<dbReference type="PANTHER" id="PTHR24296">
    <property type="entry name" value="CYTOCHROME P450"/>
    <property type="match status" value="1"/>
</dbReference>
<gene>
    <name evidence="7" type="ORF">HannXRQ_Chr03g0078291</name>
    <name evidence="6" type="ORF">HanXRQr2_Chr03g0119961</name>
</gene>
<accession>A0A251V8A4</accession>
<dbReference type="EMBL" id="MNCJ02000318">
    <property type="protein sequence ID" value="KAF5815160.1"/>
    <property type="molecule type" value="Genomic_DNA"/>
</dbReference>
<dbReference type="SUPFAM" id="SSF48264">
    <property type="entry name" value="Cytochrome P450"/>
    <property type="match status" value="1"/>
</dbReference>
<dbReference type="GO" id="GO:0016705">
    <property type="term" value="F:oxidoreductase activity, acting on paired donors, with incorporation or reduction of molecular oxygen"/>
    <property type="evidence" value="ECO:0007669"/>
    <property type="project" value="InterPro"/>
</dbReference>
<dbReference type="InParanoid" id="A0A251V8A4"/>
<keyword evidence="8" id="KW-1185">Reference proteome</keyword>
<evidence type="ECO:0000313" key="8">
    <source>
        <dbReference type="Proteomes" id="UP000215914"/>
    </source>
</evidence>
<evidence type="ECO:0000313" key="7">
    <source>
        <dbReference type="EMBL" id="OTG31674.1"/>
    </source>
</evidence>
<evidence type="ECO:0000256" key="3">
    <source>
        <dbReference type="ARBA" id="ARBA00022723"/>
    </source>
</evidence>
<proteinExistence type="inferred from homology"/>
<keyword evidence="4" id="KW-0560">Oxidoreductase</keyword>
<dbReference type="EMBL" id="CM007892">
    <property type="protein sequence ID" value="OTG31674.1"/>
    <property type="molecule type" value="Genomic_DNA"/>
</dbReference>
<comment type="cofactor">
    <cofactor evidence="1">
        <name>heme</name>
        <dbReference type="ChEBI" id="CHEBI:30413"/>
    </cofactor>
</comment>
<reference evidence="6 8" key="1">
    <citation type="journal article" date="2017" name="Nature">
        <title>The sunflower genome provides insights into oil metabolism, flowering and Asterid evolution.</title>
        <authorList>
            <person name="Badouin H."/>
            <person name="Gouzy J."/>
            <person name="Grassa C.J."/>
            <person name="Murat F."/>
            <person name="Staton S.E."/>
            <person name="Cottret L."/>
            <person name="Lelandais-Briere C."/>
            <person name="Owens G.L."/>
            <person name="Carrere S."/>
            <person name="Mayjonade B."/>
            <person name="Legrand L."/>
            <person name="Gill N."/>
            <person name="Kane N.C."/>
            <person name="Bowers J.E."/>
            <person name="Hubner S."/>
            <person name="Bellec A."/>
            <person name="Berard A."/>
            <person name="Berges H."/>
            <person name="Blanchet N."/>
            <person name="Boniface M.C."/>
            <person name="Brunel D."/>
            <person name="Catrice O."/>
            <person name="Chaidir N."/>
            <person name="Claudel C."/>
            <person name="Donnadieu C."/>
            <person name="Faraut T."/>
            <person name="Fievet G."/>
            <person name="Helmstetter N."/>
            <person name="King M."/>
            <person name="Knapp S.J."/>
            <person name="Lai Z."/>
            <person name="Le Paslier M.C."/>
            <person name="Lippi Y."/>
            <person name="Lorenzon L."/>
            <person name="Mandel J.R."/>
            <person name="Marage G."/>
            <person name="Marchand G."/>
            <person name="Marquand E."/>
            <person name="Bret-Mestries E."/>
            <person name="Morien E."/>
            <person name="Nambeesan S."/>
            <person name="Nguyen T."/>
            <person name="Pegot-Espagnet P."/>
            <person name="Pouilly N."/>
            <person name="Raftis F."/>
            <person name="Sallet E."/>
            <person name="Schiex T."/>
            <person name="Thomas J."/>
            <person name="Vandecasteele C."/>
            <person name="Vares D."/>
            <person name="Vear F."/>
            <person name="Vautrin S."/>
            <person name="Crespi M."/>
            <person name="Mangin B."/>
            <person name="Burke J.M."/>
            <person name="Salse J."/>
            <person name="Munos S."/>
            <person name="Vincourt P."/>
            <person name="Rieseberg L.H."/>
            <person name="Langlade N.B."/>
        </authorList>
    </citation>
    <scope>NUCLEOTIDE SEQUENCE [LARGE SCALE GENOMIC DNA]</scope>
    <source>
        <strain evidence="8">cv. SF193</strain>
        <tissue evidence="6">Leaves</tissue>
    </source>
</reference>
<dbReference type="Gene3D" id="1.10.630.10">
    <property type="entry name" value="Cytochrome P450"/>
    <property type="match status" value="1"/>
</dbReference>
<dbReference type="Proteomes" id="UP000215914">
    <property type="component" value="Chromosome 3"/>
</dbReference>
<keyword evidence="3" id="KW-0479">Metal-binding</keyword>
<evidence type="ECO:0000313" key="6">
    <source>
        <dbReference type="EMBL" id="KAF5815160.1"/>
    </source>
</evidence>
<dbReference type="GO" id="GO:0004497">
    <property type="term" value="F:monooxygenase activity"/>
    <property type="evidence" value="ECO:0007669"/>
    <property type="project" value="InterPro"/>
</dbReference>
<dbReference type="InterPro" id="IPR036396">
    <property type="entry name" value="Cyt_P450_sf"/>
</dbReference>
<dbReference type="Gramene" id="mRNA:HanXRQr2_Chr03g0119961">
    <property type="protein sequence ID" value="CDS:HanXRQr2_Chr03g0119961.1"/>
    <property type="gene ID" value="HanXRQr2_Chr03g0119961"/>
</dbReference>
<evidence type="ECO:0000256" key="5">
    <source>
        <dbReference type="ARBA" id="ARBA00023004"/>
    </source>
</evidence>